<dbReference type="Pfam" id="PF07687">
    <property type="entry name" value="M20_dimer"/>
    <property type="match status" value="1"/>
</dbReference>
<dbReference type="Proteomes" id="UP000218767">
    <property type="component" value="Unassembled WGS sequence"/>
</dbReference>
<evidence type="ECO:0000256" key="4">
    <source>
        <dbReference type="ARBA" id="ARBA00022801"/>
    </source>
</evidence>
<evidence type="ECO:0000256" key="1">
    <source>
        <dbReference type="ARBA" id="ARBA00006247"/>
    </source>
</evidence>
<feature type="domain" description="Peptidase M20 dimerisation" evidence="7">
    <location>
        <begin position="220"/>
        <end position="364"/>
    </location>
</feature>
<feature type="signal peptide" evidence="6">
    <location>
        <begin position="1"/>
        <end position="26"/>
    </location>
</feature>
<dbReference type="Gene3D" id="3.40.630.10">
    <property type="entry name" value="Zn peptidases"/>
    <property type="match status" value="1"/>
</dbReference>
<comment type="caution">
    <text evidence="8">The sequence shown here is derived from an EMBL/GenBank/DDBJ whole genome shotgun (WGS) entry which is preliminary data.</text>
</comment>
<sequence>MRIRLNTLFLAILSLSALLVVQTAQAQRTIPDDDRELLYEIYKELIEYKTTVEEENNTIAAEGMAAWLQAAGFPAEDIFIGGALPHKGNVVVRLRGTGAKEPIVMMAHLDVVTAERTDWNLDPFVLNEDEEYYYGRGTIDDKAMGAIFIANLIRFKREGYVPDRDFVVALTSDEESGGSNGIGWLLENHPGLIQGALAINEGGYGLLQEGQPLANTIQIAEKIYATFRITAKNPGGHSSLPRDDNAIYDLAEALLKIRDFKFPVELNDVMRVSFQRQAEINTGERAADFRALLESPIPQDSLDRLSSEAAINAQLRTTAVATLLEGGHAPNALPQTAVANVNVRMLPGSDPQDVLATLIAVVDNSELLVEYRGGGSITDPSPLSEEIMAAVETVTEAMWPGVIVMPTMSTGATDGARMRRAGIPTYGTSGLFVDRNDMRIHGQDERLLKESLYGGYEFLYRVAKELSQ</sequence>
<organism evidence="8 9">
    <name type="scientific">SAR86 cluster bacterium</name>
    <dbReference type="NCBI Taxonomy" id="2030880"/>
    <lineage>
        <taxon>Bacteria</taxon>
        <taxon>Pseudomonadati</taxon>
        <taxon>Pseudomonadota</taxon>
        <taxon>Gammaproteobacteria</taxon>
        <taxon>SAR86 cluster</taxon>
    </lineage>
</organism>
<dbReference type="SUPFAM" id="SSF53187">
    <property type="entry name" value="Zn-dependent exopeptidases"/>
    <property type="match status" value="1"/>
</dbReference>
<dbReference type="EMBL" id="NVUL01000014">
    <property type="protein sequence ID" value="PCI79774.1"/>
    <property type="molecule type" value="Genomic_DNA"/>
</dbReference>
<dbReference type="AlphaFoldDB" id="A0A2A4XB67"/>
<accession>A0A2A4XB67</accession>
<keyword evidence="3" id="KW-0479">Metal-binding</keyword>
<reference evidence="9" key="1">
    <citation type="submission" date="2017-08" db="EMBL/GenBank/DDBJ databases">
        <title>A dynamic microbial community with high functional redundancy inhabits the cold, oxic subseafloor aquifer.</title>
        <authorList>
            <person name="Tully B.J."/>
            <person name="Wheat C.G."/>
            <person name="Glazer B.T."/>
            <person name="Huber J.A."/>
        </authorList>
    </citation>
    <scope>NUCLEOTIDE SEQUENCE [LARGE SCALE GENOMIC DNA]</scope>
</reference>
<keyword evidence="5" id="KW-0862">Zinc</keyword>
<evidence type="ECO:0000313" key="8">
    <source>
        <dbReference type="EMBL" id="PCI79774.1"/>
    </source>
</evidence>
<feature type="chain" id="PRO_5012404598" evidence="6">
    <location>
        <begin position="27"/>
        <end position="468"/>
    </location>
</feature>
<dbReference type="GO" id="GO:0006508">
    <property type="term" value="P:proteolysis"/>
    <property type="evidence" value="ECO:0007669"/>
    <property type="project" value="UniProtKB-KW"/>
</dbReference>
<keyword evidence="6" id="KW-0732">Signal</keyword>
<dbReference type="GO" id="GO:0046872">
    <property type="term" value="F:metal ion binding"/>
    <property type="evidence" value="ECO:0007669"/>
    <property type="project" value="UniProtKB-KW"/>
</dbReference>
<keyword evidence="4" id="KW-0378">Hydrolase</keyword>
<dbReference type="Gene3D" id="1.10.150.900">
    <property type="match status" value="1"/>
</dbReference>
<evidence type="ECO:0000256" key="6">
    <source>
        <dbReference type="SAM" id="SignalP"/>
    </source>
</evidence>
<dbReference type="PANTHER" id="PTHR45962">
    <property type="entry name" value="N-FATTY-ACYL-AMINO ACID SYNTHASE/HYDROLASE PM20D1"/>
    <property type="match status" value="1"/>
</dbReference>
<dbReference type="InterPro" id="IPR036264">
    <property type="entry name" value="Bact_exopeptidase_dim_dom"/>
</dbReference>
<dbReference type="Gene3D" id="3.30.70.360">
    <property type="match status" value="1"/>
</dbReference>
<gene>
    <name evidence="8" type="ORF">COB20_04095</name>
</gene>
<name>A0A2A4XB67_9GAMM</name>
<dbReference type="SUPFAM" id="SSF55031">
    <property type="entry name" value="Bacterial exopeptidase dimerisation domain"/>
    <property type="match status" value="1"/>
</dbReference>
<evidence type="ECO:0000256" key="2">
    <source>
        <dbReference type="ARBA" id="ARBA00022670"/>
    </source>
</evidence>
<dbReference type="InterPro" id="IPR002933">
    <property type="entry name" value="Peptidase_M20"/>
</dbReference>
<dbReference type="InterPro" id="IPR047177">
    <property type="entry name" value="Pept_M20A"/>
</dbReference>
<evidence type="ECO:0000256" key="5">
    <source>
        <dbReference type="ARBA" id="ARBA00022833"/>
    </source>
</evidence>
<comment type="similarity">
    <text evidence="1">Belongs to the peptidase M20A family.</text>
</comment>
<keyword evidence="2" id="KW-0645">Protease</keyword>
<dbReference type="PANTHER" id="PTHR45962:SF1">
    <property type="entry name" value="N-FATTY-ACYL-AMINO ACID SYNTHASE_HYDROLASE PM20D1"/>
    <property type="match status" value="1"/>
</dbReference>
<evidence type="ECO:0000259" key="7">
    <source>
        <dbReference type="Pfam" id="PF07687"/>
    </source>
</evidence>
<evidence type="ECO:0000256" key="3">
    <source>
        <dbReference type="ARBA" id="ARBA00022723"/>
    </source>
</evidence>
<dbReference type="NCBIfam" id="NF006596">
    <property type="entry name" value="PRK09133.1"/>
    <property type="match status" value="1"/>
</dbReference>
<evidence type="ECO:0000313" key="9">
    <source>
        <dbReference type="Proteomes" id="UP000218767"/>
    </source>
</evidence>
<dbReference type="InterPro" id="IPR011650">
    <property type="entry name" value="Peptidase_M20_dimer"/>
</dbReference>
<dbReference type="Pfam" id="PF01546">
    <property type="entry name" value="Peptidase_M20"/>
    <property type="match status" value="1"/>
</dbReference>
<protein>
    <submittedName>
        <fullName evidence="8">Peptidase M20</fullName>
    </submittedName>
</protein>
<proteinExistence type="inferred from homology"/>
<dbReference type="GO" id="GO:0008233">
    <property type="term" value="F:peptidase activity"/>
    <property type="evidence" value="ECO:0007669"/>
    <property type="project" value="UniProtKB-KW"/>
</dbReference>